<dbReference type="SUPFAM" id="SSF53474">
    <property type="entry name" value="alpha/beta-Hydrolases"/>
    <property type="match status" value="1"/>
</dbReference>
<gene>
    <name evidence="2" type="ORF">TOPH_03026</name>
</gene>
<dbReference type="AlphaFoldDB" id="A0A0L0NDS9"/>
<sequence length="318" mass="35040">MFLDGPNPTKVQPVPPYKRANPPTPLVLIHDGGGTVFSYFILGSLNRDVWAIHNPKYFDAEPWEGGMDEMARHYIDLIVKAGINGTILLGGWSLGGFLSLTMARMLADNPSSNLSIAGFLIIDSPYHIARSKLTVPTTDMQFDGLPDLVQKAFDNCDLMLEHWDLPSWDGPACGGKDVKVTVAGRSFTLDPGSILYKPVGGPWKPITAQLYKHEKAVDEPRAPPPGVMIRCTQPAEKPEGASDPCLIDLHRDKTLLGWEANYADFIKAVIDVDANHYSVFDKYDQPKMKSLTAQLNEGLEVLDGLAGPRRQKPPLDFF</sequence>
<dbReference type="InterPro" id="IPR029058">
    <property type="entry name" value="AB_hydrolase_fold"/>
</dbReference>
<feature type="domain" description="Thioesterase" evidence="1">
    <location>
        <begin position="25"/>
        <end position="140"/>
    </location>
</feature>
<evidence type="ECO:0000313" key="3">
    <source>
        <dbReference type="Proteomes" id="UP000036947"/>
    </source>
</evidence>
<name>A0A0L0NDS9_TOLOC</name>
<dbReference type="Pfam" id="PF00975">
    <property type="entry name" value="Thioesterase"/>
    <property type="match status" value="1"/>
</dbReference>
<evidence type="ECO:0000259" key="1">
    <source>
        <dbReference type="Pfam" id="PF00975"/>
    </source>
</evidence>
<keyword evidence="3" id="KW-1185">Reference proteome</keyword>
<evidence type="ECO:0000313" key="2">
    <source>
        <dbReference type="EMBL" id="KND92228.1"/>
    </source>
</evidence>
<dbReference type="Proteomes" id="UP000036947">
    <property type="component" value="Unassembled WGS sequence"/>
</dbReference>
<proteinExistence type="predicted"/>
<dbReference type="OrthoDB" id="10253869at2759"/>
<dbReference type="STRING" id="1163406.A0A0L0NDS9"/>
<protein>
    <recommendedName>
        <fullName evidence="1">Thioesterase domain-containing protein</fullName>
    </recommendedName>
</protein>
<dbReference type="InterPro" id="IPR001031">
    <property type="entry name" value="Thioesterase"/>
</dbReference>
<accession>A0A0L0NDS9</accession>
<comment type="caution">
    <text evidence="2">The sequence shown here is derived from an EMBL/GenBank/DDBJ whole genome shotgun (WGS) entry which is preliminary data.</text>
</comment>
<reference evidence="2 3" key="1">
    <citation type="journal article" date="2015" name="BMC Genomics">
        <title>The genome of the truffle-parasite Tolypocladium ophioglossoides and the evolution of antifungal peptaibiotics.</title>
        <authorList>
            <person name="Quandt C.A."/>
            <person name="Bushley K.E."/>
            <person name="Spatafora J.W."/>
        </authorList>
    </citation>
    <scope>NUCLEOTIDE SEQUENCE [LARGE SCALE GENOMIC DNA]</scope>
    <source>
        <strain evidence="2 3">CBS 100239</strain>
    </source>
</reference>
<dbReference type="EMBL" id="LFRF01000006">
    <property type="protein sequence ID" value="KND92228.1"/>
    <property type="molecule type" value="Genomic_DNA"/>
</dbReference>
<dbReference type="Gene3D" id="3.40.50.1820">
    <property type="entry name" value="alpha/beta hydrolase"/>
    <property type="match status" value="1"/>
</dbReference>
<organism evidence="2 3">
    <name type="scientific">Tolypocladium ophioglossoides (strain CBS 100239)</name>
    <name type="common">Snaketongue truffleclub</name>
    <name type="synonym">Elaphocordyceps ophioglossoides</name>
    <dbReference type="NCBI Taxonomy" id="1163406"/>
    <lineage>
        <taxon>Eukaryota</taxon>
        <taxon>Fungi</taxon>
        <taxon>Dikarya</taxon>
        <taxon>Ascomycota</taxon>
        <taxon>Pezizomycotina</taxon>
        <taxon>Sordariomycetes</taxon>
        <taxon>Hypocreomycetidae</taxon>
        <taxon>Hypocreales</taxon>
        <taxon>Ophiocordycipitaceae</taxon>
        <taxon>Tolypocladium</taxon>
    </lineage>
</organism>